<dbReference type="Gene3D" id="3.60.20.10">
    <property type="entry name" value="Glutamine Phosphoribosylpyrophosphate, subunit 1, domain 1"/>
    <property type="match status" value="1"/>
</dbReference>
<proteinExistence type="predicted"/>
<protein>
    <recommendedName>
        <fullName evidence="3">Glutamine amidotransferase type-2 domain-containing protein</fullName>
    </recommendedName>
</protein>
<comment type="caution">
    <text evidence="1">The sequence shown here is derived from an EMBL/GenBank/DDBJ whole genome shotgun (WGS) entry which is preliminary data.</text>
</comment>
<reference evidence="1 2" key="1">
    <citation type="journal article" date="2016" name="Nat. Commun.">
        <title>Thousands of microbial genomes shed light on interconnected biogeochemical processes in an aquifer system.</title>
        <authorList>
            <person name="Anantharaman K."/>
            <person name="Brown C.T."/>
            <person name="Hug L.A."/>
            <person name="Sharon I."/>
            <person name="Castelle C.J."/>
            <person name="Probst A.J."/>
            <person name="Thomas B.C."/>
            <person name="Singh A."/>
            <person name="Wilkins M.J."/>
            <person name="Karaoz U."/>
            <person name="Brodie E.L."/>
            <person name="Williams K.H."/>
            <person name="Hubbard S.S."/>
            <person name="Banfield J.F."/>
        </authorList>
    </citation>
    <scope>NUCLEOTIDE SEQUENCE [LARGE SCALE GENOMIC DNA]</scope>
</reference>
<evidence type="ECO:0000313" key="2">
    <source>
        <dbReference type="Proteomes" id="UP000177418"/>
    </source>
</evidence>
<gene>
    <name evidence="1" type="ORF">A3H78_06080</name>
</gene>
<organism evidence="1 2">
    <name type="scientific">Candidatus Roizmanbacteria bacterium RIFCSPLOWO2_02_FULL_36_11</name>
    <dbReference type="NCBI Taxonomy" id="1802071"/>
    <lineage>
        <taxon>Bacteria</taxon>
        <taxon>Candidatus Roizmaniibacteriota</taxon>
    </lineage>
</organism>
<evidence type="ECO:0000313" key="1">
    <source>
        <dbReference type="EMBL" id="OGK54442.1"/>
    </source>
</evidence>
<accession>A0A1F7JFR1</accession>
<dbReference type="Proteomes" id="UP000177418">
    <property type="component" value="Unassembled WGS sequence"/>
</dbReference>
<sequence>MCRFLMVRSKKPIKLVELLSDFAFMCKKSVEWQGDGWGISWRVDNGGWRMEKSLKPIWDDVNIFDGIPESNIIVVHARGASFPKHKNNINYNQPYIDSDMCFVFNGELYGVRLYAEGQIGSQKIFSLIKKNLDKNSPINTLKKLRNMLINNSSGILGCNIGLVINDKFYASCFYSKNKEYYTLRYFSDDSVTIVCSEKINKFLWRSMKKGDIIQI</sequence>
<dbReference type="SUPFAM" id="SSF56235">
    <property type="entry name" value="N-terminal nucleophile aminohydrolases (Ntn hydrolases)"/>
    <property type="match status" value="1"/>
</dbReference>
<dbReference type="InterPro" id="IPR029055">
    <property type="entry name" value="Ntn_hydrolases_N"/>
</dbReference>
<dbReference type="EMBL" id="MGAV01000015">
    <property type="protein sequence ID" value="OGK54442.1"/>
    <property type="molecule type" value="Genomic_DNA"/>
</dbReference>
<evidence type="ECO:0008006" key="3">
    <source>
        <dbReference type="Google" id="ProtNLM"/>
    </source>
</evidence>
<dbReference type="PANTHER" id="PTHR42824">
    <property type="entry name" value="GLUTAMINE AMIDOTRANSFERASE"/>
    <property type="match status" value="1"/>
</dbReference>
<dbReference type="PANTHER" id="PTHR42824:SF1">
    <property type="entry name" value="GLUTAMINE AMIDOTRANSFERASE YAFJ-RELATED"/>
    <property type="match status" value="1"/>
</dbReference>
<dbReference type="AlphaFoldDB" id="A0A1F7JFR1"/>
<name>A0A1F7JFR1_9BACT</name>